<feature type="transmembrane region" description="Helical" evidence="6">
    <location>
        <begin position="123"/>
        <end position="146"/>
    </location>
</feature>
<gene>
    <name evidence="7" type="ORF">SAMN02982922_0979</name>
</gene>
<dbReference type="AlphaFoldDB" id="A0A1X7N0X2"/>
<proteinExistence type="predicted"/>
<evidence type="ECO:0000256" key="6">
    <source>
        <dbReference type="SAM" id="Phobius"/>
    </source>
</evidence>
<dbReference type="RefSeq" id="WP_176247422.1">
    <property type="nucleotide sequence ID" value="NZ_FXBL01000004.1"/>
</dbReference>
<evidence type="ECO:0000256" key="2">
    <source>
        <dbReference type="ARBA" id="ARBA00022475"/>
    </source>
</evidence>
<dbReference type="GO" id="GO:0005886">
    <property type="term" value="C:plasma membrane"/>
    <property type="evidence" value="ECO:0007669"/>
    <property type="project" value="UniProtKB-SubCell"/>
</dbReference>
<dbReference type="InterPro" id="IPR019108">
    <property type="entry name" value="Caa3_assmbl_CtaG-rel"/>
</dbReference>
<evidence type="ECO:0000256" key="3">
    <source>
        <dbReference type="ARBA" id="ARBA00022692"/>
    </source>
</evidence>
<feature type="transmembrane region" description="Helical" evidence="6">
    <location>
        <begin position="172"/>
        <end position="193"/>
    </location>
</feature>
<keyword evidence="8" id="KW-1185">Reference proteome</keyword>
<dbReference type="Proteomes" id="UP000193083">
    <property type="component" value="Unassembled WGS sequence"/>
</dbReference>
<feature type="transmembrane region" description="Helical" evidence="6">
    <location>
        <begin position="92"/>
        <end position="111"/>
    </location>
</feature>
<sequence length="206" mass="21319">MRRLALAAGSAVLATVWLGPFLTEWRGSFASGMVAHMAVVAIASPLIAVGLPDRLRPGPGMPAALPVLASLFELLVVWGWHAPAARELVESWSAITVLEQTSFLAAGLLLWSTSFAGRERIHAATGAGALLLTSIHMTLLGALLALSPRPLYGAGEITCFGVVLDAGQDQQLGGVIMLAVGAVVYLLGGLRLAGRLLSHEGKPAAT</sequence>
<keyword evidence="2" id="KW-1003">Cell membrane</keyword>
<accession>A0A1X7N0X2</accession>
<evidence type="ECO:0000256" key="4">
    <source>
        <dbReference type="ARBA" id="ARBA00022989"/>
    </source>
</evidence>
<keyword evidence="3 6" id="KW-0812">Transmembrane</keyword>
<reference evidence="7 8" key="1">
    <citation type="submission" date="2017-04" db="EMBL/GenBank/DDBJ databases">
        <authorList>
            <person name="Afonso C.L."/>
            <person name="Miller P.J."/>
            <person name="Scott M.A."/>
            <person name="Spackman E."/>
            <person name="Goraichik I."/>
            <person name="Dimitrov K.M."/>
            <person name="Suarez D.L."/>
            <person name="Swayne D.E."/>
        </authorList>
    </citation>
    <scope>NUCLEOTIDE SEQUENCE [LARGE SCALE GENOMIC DNA]</scope>
    <source>
        <strain evidence="7 8">B5P</strain>
    </source>
</reference>
<organism evidence="7 8">
    <name type="scientific">Mesorhizobium australicum</name>
    <dbReference type="NCBI Taxonomy" id="536018"/>
    <lineage>
        <taxon>Bacteria</taxon>
        <taxon>Pseudomonadati</taxon>
        <taxon>Pseudomonadota</taxon>
        <taxon>Alphaproteobacteria</taxon>
        <taxon>Hyphomicrobiales</taxon>
        <taxon>Phyllobacteriaceae</taxon>
        <taxon>Mesorhizobium</taxon>
    </lineage>
</organism>
<keyword evidence="5 6" id="KW-0472">Membrane</keyword>
<dbReference type="Pfam" id="PF09678">
    <property type="entry name" value="Caa3_CtaG"/>
    <property type="match status" value="1"/>
</dbReference>
<feature type="transmembrane region" description="Helical" evidence="6">
    <location>
        <begin position="63"/>
        <end position="80"/>
    </location>
</feature>
<evidence type="ECO:0000313" key="7">
    <source>
        <dbReference type="EMBL" id="SMH29995.1"/>
    </source>
</evidence>
<feature type="transmembrane region" description="Helical" evidence="6">
    <location>
        <begin position="28"/>
        <end position="51"/>
    </location>
</feature>
<evidence type="ECO:0000256" key="5">
    <source>
        <dbReference type="ARBA" id="ARBA00023136"/>
    </source>
</evidence>
<protein>
    <submittedName>
        <fullName evidence="7">Cytochrome c oxidase assembly factor CtaG</fullName>
    </submittedName>
</protein>
<evidence type="ECO:0000256" key="1">
    <source>
        <dbReference type="ARBA" id="ARBA00004651"/>
    </source>
</evidence>
<evidence type="ECO:0000313" key="8">
    <source>
        <dbReference type="Proteomes" id="UP000193083"/>
    </source>
</evidence>
<name>A0A1X7N0X2_9HYPH</name>
<keyword evidence="4 6" id="KW-1133">Transmembrane helix</keyword>
<dbReference type="EMBL" id="FXBL01000004">
    <property type="protein sequence ID" value="SMH29995.1"/>
    <property type="molecule type" value="Genomic_DNA"/>
</dbReference>
<comment type="subcellular location">
    <subcellularLocation>
        <location evidence="1">Cell membrane</location>
        <topology evidence="1">Multi-pass membrane protein</topology>
    </subcellularLocation>
</comment>